<dbReference type="AlphaFoldDB" id="A0A1H4XF11"/>
<dbReference type="RefSeq" id="WP_239697572.1">
    <property type="nucleotide sequence ID" value="NZ_FNTD01000004.1"/>
</dbReference>
<dbReference type="STRING" id="67331.SAMN04490357_3637"/>
<protein>
    <recommendedName>
        <fullName evidence="3">Peptidoglycan-binding protein</fullName>
    </recommendedName>
</protein>
<name>A0A1H4XF11_9ACTN</name>
<evidence type="ECO:0000313" key="2">
    <source>
        <dbReference type="Proteomes" id="UP000182375"/>
    </source>
</evidence>
<dbReference type="Proteomes" id="UP000182375">
    <property type="component" value="Unassembled WGS sequence"/>
</dbReference>
<reference evidence="1 2" key="1">
    <citation type="submission" date="2016-10" db="EMBL/GenBank/DDBJ databases">
        <authorList>
            <person name="de Groot N.N."/>
        </authorList>
    </citation>
    <scope>NUCLEOTIDE SEQUENCE [LARGE SCALE GENOMIC DNA]</scope>
    <source>
        <strain evidence="1 2">DSM 40306</strain>
    </source>
</reference>
<sequence>MTGILGMPADFLAPLGTPSGRRSWLAGLCTSIAKAASKDDLLDQIDAALLVHAPVGDTATLEALGKVYRDQVDQAGDVHDRADKVARKGLPEVWVGDTRVLASAAVAAVARDATRMAEAFQGGAKALHALADSLGTARRQDADGRAKMHQAQQRLGPRDDFFDLTRLLETEEEREAALTAGRALAADGADLMHRAAVTADDAVRAAVRDLNKWAAEARAGKLHTGGLTAVDRLMLADAGGASGPADLNEILTANDLERSGRAMDRLSAADRARMDRLLADAKTPQEKAYLMKALAAGHDVDDVQTFAGKIHGKDAAWLQRHLTPIVNPAGSMKDEGTDPVRGSNMNTQLQSFDGQQWAQGGDGQDGTCVASTTVAARALVDPVYALSLTGGPGGQEDDPAAFRQRLVAEQHRMHVEGHGDPNWNGMSLKGQTDISNKEISPETGSSYTLHQVGDTASRRDILPRIEKSVAEGKPVPFDAQGREPDGTWNGHSMMIVGQEGDKLEIYNPWGQTTWVSEDDFVNGGMAKAGDNRFPDAYAVHLPQD</sequence>
<gene>
    <name evidence="1" type="ORF">SAMN04490357_3637</name>
</gene>
<proteinExistence type="predicted"/>
<organism evidence="1 2">
    <name type="scientific">Streptomyces misionensis</name>
    <dbReference type="NCBI Taxonomy" id="67331"/>
    <lineage>
        <taxon>Bacteria</taxon>
        <taxon>Bacillati</taxon>
        <taxon>Actinomycetota</taxon>
        <taxon>Actinomycetes</taxon>
        <taxon>Kitasatosporales</taxon>
        <taxon>Streptomycetaceae</taxon>
        <taxon>Streptomyces</taxon>
    </lineage>
</organism>
<evidence type="ECO:0008006" key="3">
    <source>
        <dbReference type="Google" id="ProtNLM"/>
    </source>
</evidence>
<evidence type="ECO:0000313" key="1">
    <source>
        <dbReference type="EMBL" id="SED04203.1"/>
    </source>
</evidence>
<dbReference type="GeneID" id="95512769"/>
<accession>A0A1H4XF11</accession>
<dbReference type="EMBL" id="FNTD01000004">
    <property type="protein sequence ID" value="SED04203.1"/>
    <property type="molecule type" value="Genomic_DNA"/>
</dbReference>